<sequence length="123" mass="14100">MNKKEFQGTFKTLVDGLVDEFPIPYRLQKFARKFSAAPETIQKWYDGISAPANASREVVIKYLYAEQKKREIINIVKEVIKNDIRIDVEEPGSYDTGYYVNLKLGDETISTGYFDVPSCNCNC</sequence>
<evidence type="ECO:0000313" key="1">
    <source>
        <dbReference type="EMBL" id="KKK51810.1"/>
    </source>
</evidence>
<name>A0A0F8WTW0_9ZZZZ</name>
<dbReference type="EMBL" id="LAZR01067327">
    <property type="protein sequence ID" value="KKK51810.1"/>
    <property type="molecule type" value="Genomic_DNA"/>
</dbReference>
<dbReference type="AlphaFoldDB" id="A0A0F8WTW0"/>
<gene>
    <name evidence="1" type="ORF">LCGC14_3111220</name>
</gene>
<reference evidence="1" key="1">
    <citation type="journal article" date="2015" name="Nature">
        <title>Complex archaea that bridge the gap between prokaryotes and eukaryotes.</title>
        <authorList>
            <person name="Spang A."/>
            <person name="Saw J.H."/>
            <person name="Jorgensen S.L."/>
            <person name="Zaremba-Niedzwiedzka K."/>
            <person name="Martijn J."/>
            <person name="Lind A.E."/>
            <person name="van Eijk R."/>
            <person name="Schleper C."/>
            <person name="Guy L."/>
            <person name="Ettema T.J."/>
        </authorList>
    </citation>
    <scope>NUCLEOTIDE SEQUENCE</scope>
</reference>
<comment type="caution">
    <text evidence="1">The sequence shown here is derived from an EMBL/GenBank/DDBJ whole genome shotgun (WGS) entry which is preliminary data.</text>
</comment>
<protein>
    <submittedName>
        <fullName evidence="1">Uncharacterized protein</fullName>
    </submittedName>
</protein>
<organism evidence="1">
    <name type="scientific">marine sediment metagenome</name>
    <dbReference type="NCBI Taxonomy" id="412755"/>
    <lineage>
        <taxon>unclassified sequences</taxon>
        <taxon>metagenomes</taxon>
        <taxon>ecological metagenomes</taxon>
    </lineage>
</organism>
<accession>A0A0F8WTW0</accession>
<proteinExistence type="predicted"/>